<evidence type="ECO:0000313" key="2">
    <source>
        <dbReference type="EMBL" id="KAE8129276.1"/>
    </source>
</evidence>
<proteinExistence type="predicted"/>
<reference evidence="2 3" key="1">
    <citation type="submission" date="2018-04" db="EMBL/GenBank/DDBJ databases">
        <authorList>
            <person name="Eckel V.P."/>
            <person name="Vogel R.F."/>
        </authorList>
    </citation>
    <scope>NUCLEOTIDE SEQUENCE [LARGE SCALE GENOMIC DNA]</scope>
    <source>
        <strain evidence="3">TMW 2.1764</strain>
    </source>
</reference>
<gene>
    <name evidence="2" type="ORF">DDE84_04235</name>
</gene>
<organism evidence="2 3">
    <name type="scientific">Bifidobacterium tibiigranuli</name>
    <dbReference type="NCBI Taxonomy" id="2172043"/>
    <lineage>
        <taxon>Bacteria</taxon>
        <taxon>Bacillati</taxon>
        <taxon>Actinomycetota</taxon>
        <taxon>Actinomycetes</taxon>
        <taxon>Bifidobacteriales</taxon>
        <taxon>Bifidobacteriaceae</taxon>
        <taxon>Bifidobacterium</taxon>
    </lineage>
</organism>
<dbReference type="Proteomes" id="UP000325415">
    <property type="component" value="Unassembled WGS sequence"/>
</dbReference>
<protein>
    <submittedName>
        <fullName evidence="2">Transposase family protein</fullName>
    </submittedName>
</protein>
<dbReference type="Gene3D" id="1.10.10.60">
    <property type="entry name" value="Homeodomain-like"/>
    <property type="match status" value="1"/>
</dbReference>
<dbReference type="AlphaFoldDB" id="A0A5N6S8L9"/>
<feature type="region of interest" description="Disordered" evidence="1">
    <location>
        <begin position="44"/>
        <end position="64"/>
    </location>
</feature>
<dbReference type="InterPro" id="IPR009057">
    <property type="entry name" value="Homeodomain-like_sf"/>
</dbReference>
<keyword evidence="3" id="KW-1185">Reference proteome</keyword>
<evidence type="ECO:0000256" key="1">
    <source>
        <dbReference type="SAM" id="MobiDB-lite"/>
    </source>
</evidence>
<evidence type="ECO:0000313" key="3">
    <source>
        <dbReference type="Proteomes" id="UP000325415"/>
    </source>
</evidence>
<comment type="caution">
    <text evidence="2">The sequence shown here is derived from an EMBL/GenBank/DDBJ whole genome shotgun (WGS) entry which is preliminary data.</text>
</comment>
<dbReference type="EMBL" id="QDAG01000003">
    <property type="protein sequence ID" value="KAE8129276.1"/>
    <property type="molecule type" value="Genomic_DNA"/>
</dbReference>
<dbReference type="SUPFAM" id="SSF46689">
    <property type="entry name" value="Homeodomain-like"/>
    <property type="match status" value="1"/>
</dbReference>
<name>A0A5N6S8L9_9BIFI</name>
<dbReference type="Pfam" id="PF13384">
    <property type="entry name" value="HTH_23"/>
    <property type="match status" value="1"/>
</dbReference>
<sequence length="162" mass="18156">MKKGFRKTSETLSVVLRRSFSNHSKALSALISRALCGNRLRAARRRPTARTDVHDPVAENSSQAQARLSFPNRAKVVADYRRGDSMKDIAARYGIHRATVTEILRRTEVPTRRYGLPETVREEFARLYTQGLGIRAVANRLGIRGSTRGRRRLRRGAASAGP</sequence>
<accession>A0A5N6S8L9</accession>